<dbReference type="Proteomes" id="UP000288805">
    <property type="component" value="Unassembled WGS sequence"/>
</dbReference>
<keyword evidence="1" id="KW-0812">Transmembrane</keyword>
<reference evidence="2 3" key="1">
    <citation type="journal article" date="2018" name="PLoS Genet.">
        <title>Population sequencing reveals clonal diversity and ancestral inbreeding in the grapevine cultivar Chardonnay.</title>
        <authorList>
            <person name="Roach M.J."/>
            <person name="Johnson D.L."/>
            <person name="Bohlmann J."/>
            <person name="van Vuuren H.J."/>
            <person name="Jones S.J."/>
            <person name="Pretorius I.S."/>
            <person name="Schmidt S.A."/>
            <person name="Borneman A.R."/>
        </authorList>
    </citation>
    <scope>NUCLEOTIDE SEQUENCE [LARGE SCALE GENOMIC DNA]</scope>
    <source>
        <strain evidence="3">cv. Chardonnay</strain>
        <tissue evidence="2">Leaf</tissue>
    </source>
</reference>
<organism evidence="2 3">
    <name type="scientific">Vitis vinifera</name>
    <name type="common">Grape</name>
    <dbReference type="NCBI Taxonomy" id="29760"/>
    <lineage>
        <taxon>Eukaryota</taxon>
        <taxon>Viridiplantae</taxon>
        <taxon>Streptophyta</taxon>
        <taxon>Embryophyta</taxon>
        <taxon>Tracheophyta</taxon>
        <taxon>Spermatophyta</taxon>
        <taxon>Magnoliopsida</taxon>
        <taxon>eudicotyledons</taxon>
        <taxon>Gunneridae</taxon>
        <taxon>Pentapetalae</taxon>
        <taxon>rosids</taxon>
        <taxon>Vitales</taxon>
        <taxon>Vitaceae</taxon>
        <taxon>Viteae</taxon>
        <taxon>Vitis</taxon>
    </lineage>
</organism>
<evidence type="ECO:0000313" key="2">
    <source>
        <dbReference type="EMBL" id="RVW39906.1"/>
    </source>
</evidence>
<feature type="transmembrane region" description="Helical" evidence="1">
    <location>
        <begin position="340"/>
        <end position="373"/>
    </location>
</feature>
<keyword evidence="1" id="KW-0472">Membrane</keyword>
<accession>A0A438DWK2</accession>
<name>A0A438DWK2_VITVI</name>
<keyword evidence="1" id="KW-1133">Transmembrane helix</keyword>
<evidence type="ECO:0000313" key="3">
    <source>
        <dbReference type="Proteomes" id="UP000288805"/>
    </source>
</evidence>
<dbReference type="EMBL" id="QGNW01001469">
    <property type="protein sequence ID" value="RVW39906.1"/>
    <property type="molecule type" value="Genomic_DNA"/>
</dbReference>
<gene>
    <name evidence="2" type="ORF">CK203_083186</name>
</gene>
<evidence type="ECO:0000256" key="1">
    <source>
        <dbReference type="SAM" id="Phobius"/>
    </source>
</evidence>
<protein>
    <submittedName>
        <fullName evidence="2">Uncharacterized protein</fullName>
    </submittedName>
</protein>
<proteinExistence type="predicted"/>
<sequence length="549" mass="63046">MLSGLGLGSQSRFTSLDQSRGEIDSVFFLERLDMDQRVVTVDQFTTSMASIQEASASPRQEIDSQQSRQFVVQDETPCDSLPHLPPPLGSTVPRAPPYMLHGHFELRLFGSSSTWDDLDSILVANPPAKFRMLDIERYMVVGCLYTYLRLYSTVMRAHGLDGSQMITMFPLSLSEVSRRELEGLRQRSDEFISSFISHRQGKIAEIVDRPLHRDDSILMVIRGLIRDPRGKFRPNWSGPYFIRELTPESAAWLMDLDGNRFSEPTNVDQLKRYYVRDHGRRMGGHHFVHHMEDSHIISTIYLADTGLEILSLRRSSCQREFVCYLSTWGNPSRVRYSLRIIITHIIISSFCFICLLIDIIFTLGIFSFLHFYYPITLAYITSRVLRPPEAMGSNVVFDSLYLDRCLRSGLIQLCSDYRDHEFDDELTWCHMIFDLSYLWCHIAAYPISFGAPEIHPARSALLDTWMPSCLAIWEELCAYSHLRDVHRDDDLFTIFTMIPQWSLSGVTQLGPHFSTLRCRHASLPGDAPSIYESDSVVDTDDLDRAFDEG</sequence>
<comment type="caution">
    <text evidence="2">The sequence shown here is derived from an EMBL/GenBank/DDBJ whole genome shotgun (WGS) entry which is preliminary data.</text>
</comment>
<dbReference type="AlphaFoldDB" id="A0A438DWK2"/>